<evidence type="ECO:0000256" key="13">
    <source>
        <dbReference type="ARBA" id="ARBA00023237"/>
    </source>
</evidence>
<dbReference type="GO" id="GO:0009279">
    <property type="term" value="C:cell outer membrane"/>
    <property type="evidence" value="ECO:0007669"/>
    <property type="project" value="UniProtKB-SubCell"/>
</dbReference>
<dbReference type="Pfam" id="PF07660">
    <property type="entry name" value="STN"/>
    <property type="match status" value="1"/>
</dbReference>
<dbReference type="PANTHER" id="PTHR32552">
    <property type="entry name" value="FERRICHROME IRON RECEPTOR-RELATED"/>
    <property type="match status" value="1"/>
</dbReference>
<evidence type="ECO:0000256" key="5">
    <source>
        <dbReference type="ARBA" id="ARBA00022496"/>
    </source>
</evidence>
<dbReference type="CDD" id="cd01347">
    <property type="entry name" value="ligand_gated_channel"/>
    <property type="match status" value="1"/>
</dbReference>
<dbReference type="SUPFAM" id="SSF56935">
    <property type="entry name" value="Porins"/>
    <property type="match status" value="1"/>
</dbReference>
<sequence>MSAVPPYRLRPLLHFSLLLTLSSSALFIPNSWAETSGRRAYEVPAGSLSAALTRFAGLAGVNLSVDPALVNGRNSAGLYGDFAVEEGFARLLQGSGLQLTPVGEQAYTLVPAPASGSLELAPTSILGANGASTQGQAYAGGQVARRGSQGLLGSRDFMDTPFSMTTYTQEAVKNQQARTLGDLIASDPSVRATNPAGGRYEQFTIRGLSLFNSDVSYNGLYGILPTYTIDMEMAERVDILKGPSQLVNGISPRGSVGGGINVVPKRAADKPITEFTGSYASDSQVGGAVDIGRRFGEDDKFGIRFNGVKQSGDTTWDHQSVDREMAVLGLDFRGERLRLSTDIGHTERNTDAPQERVQIGANAKVPNANDVRDNYAQSWSKARTRDTFGTVNAEYDVNDSVMLYGAVGARKSNHDFLRHAVSVTNDAGDFSVQPRDFTRDENVRTATAGVRNWFQTGPVSHEVNLAASYFYMDFENGGARYAAAPSNLFDPVDTPKPGNPTRLDSKVYTENRFSGLALSDTLGFFDDRLLLTLGARWQRVKVDDWSDNIKGDTAYDEEKVSPSGGILYKVTDELSVYANYMEGLSQGKIAPSTSINEDEIFPPFVSRQVEVGAKYDLGAFAFTGSVFRIKQPAYETNAASRVFGPNGKRENTGVELTLFGEPLKGFRLLGGVMVIDSELTNTTNGTFDGNSAPATPKYNVNLGAEWDVPTVQGLTLTGRGIYTSSQYLDQANSKEIDSSERFDVGARYAFKVDQKVITLRANVENVLDKRYWSSAGASDDSEPGLTLATPRTYLLSATIGF</sequence>
<dbReference type="Gene3D" id="3.55.50.30">
    <property type="match status" value="1"/>
</dbReference>
<gene>
    <name evidence="18" type="ORF">N011_22990</name>
</gene>
<evidence type="ECO:0000256" key="8">
    <source>
        <dbReference type="ARBA" id="ARBA00023004"/>
    </source>
</evidence>
<accession>A0AAU8LGT7</accession>
<protein>
    <submittedName>
        <fullName evidence="18">TonB-dependent receptor</fullName>
    </submittedName>
</protein>
<evidence type="ECO:0000256" key="12">
    <source>
        <dbReference type="ARBA" id="ARBA00023170"/>
    </source>
</evidence>
<comment type="similarity">
    <text evidence="2 14 16">Belongs to the TonB-dependent receptor family.</text>
</comment>
<evidence type="ECO:0000313" key="18">
    <source>
        <dbReference type="EMBL" id="XCN67319.1"/>
    </source>
</evidence>
<keyword evidence="5" id="KW-0410">Iron transport</keyword>
<keyword evidence="10 16" id="KW-0798">TonB box</keyword>
<dbReference type="InterPro" id="IPR037066">
    <property type="entry name" value="Plug_dom_sf"/>
</dbReference>
<reference evidence="18" key="1">
    <citation type="journal article" date="2014" name="Genome Announc.">
        <title>Draft Genome Sequences of a Phylogenetically Diverse Suite of Pseudomonas syringae Strains from Multiple Source Populations.</title>
        <authorList>
            <person name="Baltrus D.A."/>
            <person name="Yourstone S."/>
            <person name="Lind A."/>
            <person name="Guilbaud C."/>
            <person name="Sands D.C."/>
            <person name="Jones C.D."/>
            <person name="Morris C.E."/>
            <person name="Dangl J.L."/>
        </authorList>
    </citation>
    <scope>NUCLEOTIDE SEQUENCE</scope>
    <source>
        <strain evidence="18">CC1417</strain>
    </source>
</reference>
<dbReference type="InterPro" id="IPR036942">
    <property type="entry name" value="Beta-barrel_TonB_sf"/>
</dbReference>
<organism evidence="18">
    <name type="scientific">Pseudomonas syringae CC1417</name>
    <dbReference type="NCBI Taxonomy" id="1357272"/>
    <lineage>
        <taxon>Bacteria</taxon>
        <taxon>Pseudomonadati</taxon>
        <taxon>Pseudomonadota</taxon>
        <taxon>Gammaproteobacteria</taxon>
        <taxon>Pseudomonadales</taxon>
        <taxon>Pseudomonadaceae</taxon>
        <taxon>Pseudomonas</taxon>
        <taxon>Pseudomonas syringae</taxon>
    </lineage>
</organism>
<comment type="subcellular location">
    <subcellularLocation>
        <location evidence="1 14">Cell outer membrane</location>
        <topology evidence="1 14">Multi-pass membrane protein</topology>
    </subcellularLocation>
</comment>
<dbReference type="Pfam" id="PF00593">
    <property type="entry name" value="TonB_dep_Rec_b-barrel"/>
    <property type="match status" value="1"/>
</dbReference>
<dbReference type="PANTHER" id="PTHR32552:SF82">
    <property type="entry name" value="FCUA PROTEIN"/>
    <property type="match status" value="1"/>
</dbReference>
<evidence type="ECO:0000256" key="2">
    <source>
        <dbReference type="ARBA" id="ARBA00009810"/>
    </source>
</evidence>
<dbReference type="InterPro" id="IPR010105">
    <property type="entry name" value="TonB_sidphr_rcpt"/>
</dbReference>
<dbReference type="SMART" id="SM00965">
    <property type="entry name" value="STN"/>
    <property type="match status" value="1"/>
</dbReference>
<evidence type="ECO:0000256" key="11">
    <source>
        <dbReference type="ARBA" id="ARBA00023136"/>
    </source>
</evidence>
<dbReference type="NCBIfam" id="TIGR01783">
    <property type="entry name" value="TonB-siderophor"/>
    <property type="match status" value="1"/>
</dbReference>
<feature type="short sequence motif" description="TonB C-terminal box" evidence="15">
    <location>
        <begin position="784"/>
        <end position="801"/>
    </location>
</feature>
<evidence type="ECO:0000256" key="3">
    <source>
        <dbReference type="ARBA" id="ARBA00022448"/>
    </source>
</evidence>
<evidence type="ECO:0000256" key="4">
    <source>
        <dbReference type="ARBA" id="ARBA00022452"/>
    </source>
</evidence>
<evidence type="ECO:0000256" key="6">
    <source>
        <dbReference type="ARBA" id="ARBA00022692"/>
    </source>
</evidence>
<dbReference type="AlphaFoldDB" id="A0AAU8LGT7"/>
<dbReference type="InterPro" id="IPR039426">
    <property type="entry name" value="TonB-dep_rcpt-like"/>
</dbReference>
<dbReference type="InterPro" id="IPR012910">
    <property type="entry name" value="Plug_dom"/>
</dbReference>
<dbReference type="GO" id="GO:0038023">
    <property type="term" value="F:signaling receptor activity"/>
    <property type="evidence" value="ECO:0007669"/>
    <property type="project" value="InterPro"/>
</dbReference>
<name>A0AAU8LGT7_PSESX</name>
<evidence type="ECO:0000256" key="14">
    <source>
        <dbReference type="PROSITE-ProRule" id="PRU01360"/>
    </source>
</evidence>
<dbReference type="Pfam" id="PF07715">
    <property type="entry name" value="Plug"/>
    <property type="match status" value="1"/>
</dbReference>
<evidence type="ECO:0000256" key="16">
    <source>
        <dbReference type="RuleBase" id="RU003357"/>
    </source>
</evidence>
<evidence type="ECO:0000256" key="7">
    <source>
        <dbReference type="ARBA" id="ARBA00022729"/>
    </source>
</evidence>
<dbReference type="InterPro" id="IPR010917">
    <property type="entry name" value="TonB_rcpt_CS"/>
</dbReference>
<evidence type="ECO:0000256" key="9">
    <source>
        <dbReference type="ARBA" id="ARBA00023065"/>
    </source>
</evidence>
<dbReference type="Gene3D" id="2.40.170.20">
    <property type="entry name" value="TonB-dependent receptor, beta-barrel domain"/>
    <property type="match status" value="1"/>
</dbReference>
<keyword evidence="9" id="KW-0406">Ion transport</keyword>
<keyword evidence="12 18" id="KW-0675">Receptor</keyword>
<keyword evidence="8" id="KW-0408">Iron</keyword>
<keyword evidence="3 14" id="KW-0813">Transport</keyword>
<dbReference type="EMBL" id="CP159362">
    <property type="protein sequence ID" value="XCN67319.1"/>
    <property type="molecule type" value="Genomic_DNA"/>
</dbReference>
<dbReference type="PROSITE" id="PS52016">
    <property type="entry name" value="TONB_DEPENDENT_REC_3"/>
    <property type="match status" value="1"/>
</dbReference>
<dbReference type="InterPro" id="IPR011662">
    <property type="entry name" value="Secretin/TonB_short_N"/>
</dbReference>
<proteinExistence type="inferred from homology"/>
<evidence type="ECO:0000256" key="10">
    <source>
        <dbReference type="ARBA" id="ARBA00023077"/>
    </source>
</evidence>
<keyword evidence="11 14" id="KW-0472">Membrane</keyword>
<dbReference type="InterPro" id="IPR000531">
    <property type="entry name" value="Beta-barrel_TonB"/>
</dbReference>
<keyword evidence="6 14" id="KW-0812">Transmembrane</keyword>
<dbReference type="GO" id="GO:0015891">
    <property type="term" value="P:siderophore transport"/>
    <property type="evidence" value="ECO:0007669"/>
    <property type="project" value="InterPro"/>
</dbReference>
<evidence type="ECO:0000256" key="15">
    <source>
        <dbReference type="PROSITE-ProRule" id="PRU10144"/>
    </source>
</evidence>
<keyword evidence="7" id="KW-0732">Signal</keyword>
<dbReference type="PROSITE" id="PS01156">
    <property type="entry name" value="TONB_DEPENDENT_REC_2"/>
    <property type="match status" value="1"/>
</dbReference>
<dbReference type="RefSeq" id="WP_024696294.1">
    <property type="nucleotide sequence ID" value="NZ_CP159362.1"/>
</dbReference>
<dbReference type="Gene3D" id="2.170.130.10">
    <property type="entry name" value="TonB-dependent receptor, plug domain"/>
    <property type="match status" value="1"/>
</dbReference>
<dbReference type="GO" id="GO:0015344">
    <property type="term" value="F:siderophore uptake transmembrane transporter activity"/>
    <property type="evidence" value="ECO:0007669"/>
    <property type="project" value="TreeGrafter"/>
</dbReference>
<keyword evidence="13 14" id="KW-0998">Cell outer membrane</keyword>
<evidence type="ECO:0000259" key="17">
    <source>
        <dbReference type="SMART" id="SM00965"/>
    </source>
</evidence>
<evidence type="ECO:0000256" key="1">
    <source>
        <dbReference type="ARBA" id="ARBA00004571"/>
    </source>
</evidence>
<reference evidence="18" key="2">
    <citation type="submission" date="2024-07" db="EMBL/GenBank/DDBJ databases">
        <title>A complete genome sequence for Pseudomonas syringae CC1417.</title>
        <authorList>
            <person name="Baltrus D.A."/>
        </authorList>
    </citation>
    <scope>NUCLEOTIDE SEQUENCE</scope>
    <source>
        <strain evidence="18">CC1417</strain>
    </source>
</reference>
<feature type="domain" description="Secretin/TonB short N-terminal" evidence="17">
    <location>
        <begin position="61"/>
        <end position="112"/>
    </location>
</feature>
<keyword evidence="4 14" id="KW-1134">Transmembrane beta strand</keyword>